<feature type="region of interest" description="Disordered" evidence="11">
    <location>
        <begin position="384"/>
        <end position="476"/>
    </location>
</feature>
<dbReference type="Gene3D" id="3.30.200.20">
    <property type="entry name" value="Phosphorylase Kinase, domain 1"/>
    <property type="match status" value="1"/>
</dbReference>
<dbReference type="GO" id="GO:0005524">
    <property type="term" value="F:ATP binding"/>
    <property type="evidence" value="ECO:0007669"/>
    <property type="project" value="UniProtKB-UniRule"/>
</dbReference>
<dbReference type="PANTHER" id="PTHR44899:SF6">
    <property type="entry name" value="SERINE_THREONINE PROTEIN KINASE"/>
    <property type="match status" value="1"/>
</dbReference>
<keyword evidence="4" id="KW-0808">Transferase</keyword>
<dbReference type="InterPro" id="IPR000719">
    <property type="entry name" value="Prot_kinase_dom"/>
</dbReference>
<evidence type="ECO:0000256" key="2">
    <source>
        <dbReference type="ARBA" id="ARBA00012513"/>
    </source>
</evidence>
<dbReference type="PANTHER" id="PTHR44899">
    <property type="entry name" value="CAMK FAMILY PROTEIN KINASE"/>
    <property type="match status" value="1"/>
</dbReference>
<evidence type="ECO:0000259" key="12">
    <source>
        <dbReference type="PROSITE" id="PS50011"/>
    </source>
</evidence>
<dbReference type="SMART" id="SM00220">
    <property type="entry name" value="S_TKc"/>
    <property type="match status" value="1"/>
</dbReference>
<dbReference type="GO" id="GO:0004674">
    <property type="term" value="F:protein serine/threonine kinase activity"/>
    <property type="evidence" value="ECO:0007669"/>
    <property type="project" value="UniProtKB-KW"/>
</dbReference>
<keyword evidence="3" id="KW-0723">Serine/threonine-protein kinase</keyword>
<evidence type="ECO:0000256" key="8">
    <source>
        <dbReference type="ARBA" id="ARBA00047899"/>
    </source>
</evidence>
<dbReference type="InterPro" id="IPR011009">
    <property type="entry name" value="Kinase-like_dom_sf"/>
</dbReference>
<dbReference type="Proteomes" id="UP000325113">
    <property type="component" value="Unassembled WGS sequence"/>
</dbReference>
<feature type="compositionally biased region" description="Polar residues" evidence="11">
    <location>
        <begin position="531"/>
        <end position="543"/>
    </location>
</feature>
<evidence type="ECO:0000256" key="1">
    <source>
        <dbReference type="ARBA" id="ARBA00010886"/>
    </source>
</evidence>
<dbReference type="PROSITE" id="PS00107">
    <property type="entry name" value="PROTEIN_KINASE_ATP"/>
    <property type="match status" value="1"/>
</dbReference>
<feature type="region of interest" description="Disordered" evidence="11">
    <location>
        <begin position="523"/>
        <end position="543"/>
    </location>
</feature>
<feature type="compositionally biased region" description="Basic and acidic residues" evidence="11">
    <location>
        <begin position="460"/>
        <end position="476"/>
    </location>
</feature>
<proteinExistence type="inferred from homology"/>
<dbReference type="Gene3D" id="1.10.510.10">
    <property type="entry name" value="Transferase(Phosphotransferase) domain 1"/>
    <property type="match status" value="1"/>
</dbReference>
<dbReference type="PROSITE" id="PS00108">
    <property type="entry name" value="PROTEIN_KINASE_ST"/>
    <property type="match status" value="1"/>
</dbReference>
<evidence type="ECO:0000256" key="3">
    <source>
        <dbReference type="ARBA" id="ARBA00022527"/>
    </source>
</evidence>
<feature type="compositionally biased region" description="Low complexity" evidence="11">
    <location>
        <begin position="298"/>
        <end position="329"/>
    </location>
</feature>
<dbReference type="InterPro" id="IPR008271">
    <property type="entry name" value="Ser/Thr_kinase_AS"/>
</dbReference>
<evidence type="ECO:0000256" key="9">
    <source>
        <dbReference type="ARBA" id="ARBA00048679"/>
    </source>
</evidence>
<dbReference type="SUPFAM" id="SSF56112">
    <property type="entry name" value="Protein kinase-like (PK-like)"/>
    <property type="match status" value="1"/>
</dbReference>
<keyword evidence="6" id="KW-0418">Kinase</keyword>
<dbReference type="InterPro" id="IPR017441">
    <property type="entry name" value="Protein_kinase_ATP_BS"/>
</dbReference>
<sequence>MERFEIVKKLGRGSYGSAVAAMRKDTKELVVIKRVDMTEMDEAEKKQAMTEAALLNVLKHPGIIAYHEAFIEDDVLNIVMEYAERGDLQKAIRAQRKARRHFSEDQILQWAAQLSLALQNIHAHHVLHRDLKTANCFLLASGVVKVGDFGIAKVLERTAAQANTQIGTPYFLSPEAVSAKPYGRASDVWGLGCVLFEVCSLRRVFTASSLLALVYKIVNEPVPEIPAHYSPELRDLVAAMLEKDADRRPSAADILAMPVMQRVLREMAGPAADADAEGGDEEEDGEAGEGRGADAAEDGVSSPQAPSPGAGADASAGSAVGFASGSGASEQGPMDGSGGGSLVCETAVVDADISPGAVFATARGGGGAATDAWGVGGASLVPAGGRPAAGSGAGSGGATPRSRDDEHAHGDDGDGDEDEDEDGYSSDEYEDDFEEEPDAAPGAGERGRGGAAALLSPSARADRARGERARDDRISADLRSLAAEELIRSTTLAASSGNSSAPDSGFKADARETFGTLWTRRAAPCAPASAQHPSRSSTTSCCP</sequence>
<comment type="similarity">
    <text evidence="1">Belongs to the protein kinase superfamily. NEK Ser/Thr protein kinase family. NIMA subfamily.</text>
</comment>
<accession>A0A5A8CSM1</accession>
<feature type="binding site" evidence="10">
    <location>
        <position position="33"/>
    </location>
    <ligand>
        <name>ATP</name>
        <dbReference type="ChEBI" id="CHEBI:30616"/>
    </ligand>
</feature>
<comment type="catalytic activity">
    <reaction evidence="8">
        <text>L-threonyl-[protein] + ATP = O-phospho-L-threonyl-[protein] + ADP + H(+)</text>
        <dbReference type="Rhea" id="RHEA:46608"/>
        <dbReference type="Rhea" id="RHEA-COMP:11060"/>
        <dbReference type="Rhea" id="RHEA-COMP:11605"/>
        <dbReference type="ChEBI" id="CHEBI:15378"/>
        <dbReference type="ChEBI" id="CHEBI:30013"/>
        <dbReference type="ChEBI" id="CHEBI:30616"/>
        <dbReference type="ChEBI" id="CHEBI:61977"/>
        <dbReference type="ChEBI" id="CHEBI:456216"/>
        <dbReference type="EC" id="2.7.11.1"/>
    </reaction>
</comment>
<dbReference type="EMBL" id="VLTM01000090">
    <property type="protein sequence ID" value="KAA0154841.1"/>
    <property type="molecule type" value="Genomic_DNA"/>
</dbReference>
<evidence type="ECO:0000256" key="6">
    <source>
        <dbReference type="ARBA" id="ARBA00022777"/>
    </source>
</evidence>
<dbReference type="EC" id="2.7.11.1" evidence="2"/>
<dbReference type="CDD" id="cd08215">
    <property type="entry name" value="STKc_Nek"/>
    <property type="match status" value="1"/>
</dbReference>
<dbReference type="InterPro" id="IPR051131">
    <property type="entry name" value="NEK_Ser/Thr_kinase_NIMA"/>
</dbReference>
<dbReference type="FunFam" id="3.30.200.20:FF:000097">
    <property type="entry name" value="Probable serine/threonine-protein kinase nek1"/>
    <property type="match status" value="1"/>
</dbReference>
<dbReference type="Pfam" id="PF00069">
    <property type="entry name" value="Pkinase"/>
    <property type="match status" value="1"/>
</dbReference>
<reference evidence="13 14" key="1">
    <citation type="submission" date="2019-07" db="EMBL/GenBank/DDBJ databases">
        <title>Genomes of Cafeteria roenbergensis.</title>
        <authorList>
            <person name="Fischer M.G."/>
            <person name="Hackl T."/>
            <person name="Roman M."/>
        </authorList>
    </citation>
    <scope>NUCLEOTIDE SEQUENCE [LARGE SCALE GENOMIC DNA]</scope>
    <source>
        <strain evidence="13 14">Cflag</strain>
    </source>
</reference>
<feature type="domain" description="Protein kinase" evidence="12">
    <location>
        <begin position="4"/>
        <end position="260"/>
    </location>
</feature>
<name>A0A5A8CSM1_CAFRO</name>
<evidence type="ECO:0000313" key="13">
    <source>
        <dbReference type="EMBL" id="KAA0154841.1"/>
    </source>
</evidence>
<comment type="caution">
    <text evidence="13">The sequence shown here is derived from an EMBL/GenBank/DDBJ whole genome shotgun (WGS) entry which is preliminary data.</text>
</comment>
<evidence type="ECO:0000313" key="14">
    <source>
        <dbReference type="Proteomes" id="UP000325113"/>
    </source>
</evidence>
<comment type="catalytic activity">
    <reaction evidence="9">
        <text>L-seryl-[protein] + ATP = O-phospho-L-seryl-[protein] + ADP + H(+)</text>
        <dbReference type="Rhea" id="RHEA:17989"/>
        <dbReference type="Rhea" id="RHEA-COMP:9863"/>
        <dbReference type="Rhea" id="RHEA-COMP:11604"/>
        <dbReference type="ChEBI" id="CHEBI:15378"/>
        <dbReference type="ChEBI" id="CHEBI:29999"/>
        <dbReference type="ChEBI" id="CHEBI:30616"/>
        <dbReference type="ChEBI" id="CHEBI:83421"/>
        <dbReference type="ChEBI" id="CHEBI:456216"/>
        <dbReference type="EC" id="2.7.11.1"/>
    </reaction>
</comment>
<keyword evidence="5 10" id="KW-0547">Nucleotide-binding</keyword>
<feature type="region of interest" description="Disordered" evidence="11">
    <location>
        <begin position="268"/>
        <end position="339"/>
    </location>
</feature>
<dbReference type="PROSITE" id="PS50011">
    <property type="entry name" value="PROTEIN_KINASE_DOM"/>
    <property type="match status" value="1"/>
</dbReference>
<dbReference type="AlphaFoldDB" id="A0A5A8CSM1"/>
<keyword evidence="7 10" id="KW-0067">ATP-binding</keyword>
<evidence type="ECO:0000256" key="11">
    <source>
        <dbReference type="SAM" id="MobiDB-lite"/>
    </source>
</evidence>
<evidence type="ECO:0000256" key="5">
    <source>
        <dbReference type="ARBA" id="ARBA00022741"/>
    </source>
</evidence>
<evidence type="ECO:0000256" key="7">
    <source>
        <dbReference type="ARBA" id="ARBA00022840"/>
    </source>
</evidence>
<feature type="compositionally biased region" description="Acidic residues" evidence="11">
    <location>
        <begin position="274"/>
        <end position="287"/>
    </location>
</feature>
<feature type="compositionally biased region" description="Acidic residues" evidence="11">
    <location>
        <begin position="413"/>
        <end position="438"/>
    </location>
</feature>
<organism evidence="13 14">
    <name type="scientific">Cafeteria roenbergensis</name>
    <name type="common">Marine flagellate</name>
    <dbReference type="NCBI Taxonomy" id="33653"/>
    <lineage>
        <taxon>Eukaryota</taxon>
        <taxon>Sar</taxon>
        <taxon>Stramenopiles</taxon>
        <taxon>Bigyra</taxon>
        <taxon>Opalozoa</taxon>
        <taxon>Bicosoecida</taxon>
        <taxon>Cafeteriaceae</taxon>
        <taxon>Cafeteria</taxon>
    </lineage>
</organism>
<gene>
    <name evidence="13" type="ORF">FNF31_06182</name>
</gene>
<evidence type="ECO:0000256" key="10">
    <source>
        <dbReference type="PROSITE-ProRule" id="PRU10141"/>
    </source>
</evidence>
<feature type="compositionally biased region" description="Basic and acidic residues" evidence="11">
    <location>
        <begin position="401"/>
        <end position="412"/>
    </location>
</feature>
<evidence type="ECO:0000256" key="4">
    <source>
        <dbReference type="ARBA" id="ARBA00022679"/>
    </source>
</evidence>
<protein>
    <recommendedName>
        <fullName evidence="2">non-specific serine/threonine protein kinase</fullName>
        <ecNumber evidence="2">2.7.11.1</ecNumber>
    </recommendedName>
</protein>